<feature type="transmembrane region" description="Helical" evidence="1">
    <location>
        <begin position="7"/>
        <end position="24"/>
    </location>
</feature>
<organism evidence="2 3">
    <name type="scientific">Bdellovibrio bacteriovorus</name>
    <dbReference type="NCBI Taxonomy" id="959"/>
    <lineage>
        <taxon>Bacteria</taxon>
        <taxon>Pseudomonadati</taxon>
        <taxon>Bdellovibrionota</taxon>
        <taxon>Bdellovibrionia</taxon>
        <taxon>Bdellovibrionales</taxon>
        <taxon>Pseudobdellovibrionaceae</taxon>
        <taxon>Bdellovibrio</taxon>
    </lineage>
</organism>
<name>A0A162GN59_BDEBC</name>
<comment type="caution">
    <text evidence="2">The sequence shown here is derived from an EMBL/GenBank/DDBJ whole genome shotgun (WGS) entry which is preliminary data.</text>
</comment>
<keyword evidence="1" id="KW-0472">Membrane</keyword>
<dbReference type="AlphaFoldDB" id="A0A162GN59"/>
<keyword evidence="1" id="KW-1133">Transmembrane helix</keyword>
<feature type="transmembrane region" description="Helical" evidence="1">
    <location>
        <begin position="44"/>
        <end position="69"/>
    </location>
</feature>
<reference evidence="2 3" key="1">
    <citation type="submission" date="2016-03" db="EMBL/GenBank/DDBJ databases">
        <authorList>
            <person name="Ploux O."/>
        </authorList>
    </citation>
    <scope>NUCLEOTIDE SEQUENCE [LARGE SCALE GENOMIC DNA]</scope>
    <source>
        <strain evidence="2 3">EC13</strain>
    </source>
</reference>
<gene>
    <name evidence="2" type="ORF">AZI87_04720</name>
</gene>
<accession>A0A162GN59</accession>
<evidence type="ECO:0000256" key="1">
    <source>
        <dbReference type="SAM" id="Phobius"/>
    </source>
</evidence>
<evidence type="ECO:0000313" key="3">
    <source>
        <dbReference type="Proteomes" id="UP000075799"/>
    </source>
</evidence>
<proteinExistence type="predicted"/>
<dbReference type="EMBL" id="LUKD01000001">
    <property type="protein sequence ID" value="KYG68549.1"/>
    <property type="molecule type" value="Genomic_DNA"/>
</dbReference>
<dbReference type="Proteomes" id="UP000075799">
    <property type="component" value="Unassembled WGS sequence"/>
</dbReference>
<evidence type="ECO:0000313" key="2">
    <source>
        <dbReference type="EMBL" id="KYG68549.1"/>
    </source>
</evidence>
<sequence>MTKFENIACVAFIILFIFGLKPTIKNFMVAHRNEGNKVSKGMRFFLMSYFGVSSLGMPFLCIFLIYLLITKNS</sequence>
<protein>
    <submittedName>
        <fullName evidence="2">Uncharacterized protein</fullName>
    </submittedName>
</protein>
<keyword evidence="1" id="KW-0812">Transmembrane</keyword>